<dbReference type="PATRIC" id="fig|1618650.3.peg.588"/>
<keyword evidence="3" id="KW-0732">Signal</keyword>
<dbReference type="PROSITE" id="PS00018">
    <property type="entry name" value="EF_HAND_1"/>
    <property type="match status" value="1"/>
</dbReference>
<dbReference type="GO" id="GO:0005509">
    <property type="term" value="F:calcium ion binding"/>
    <property type="evidence" value="ECO:0007669"/>
    <property type="project" value="InterPro"/>
</dbReference>
<accession>A0A0G2A1V6</accession>
<dbReference type="Proteomes" id="UP000034290">
    <property type="component" value="Unassembled WGS sequence"/>
</dbReference>
<keyword evidence="4" id="KW-0106">Calcium</keyword>
<sequence>DVQVRRSGSHSATIKKMVIVGVIVVLVIVAAVLLTSLILRSRKATNPLETSTETTSSITTPIEDLIPSIPGAMTGDDSEIIKDDLLLGDTEGEEPAISPPVDSDRDGLTDEEELALGTSPRSADTDADGLSDRDEVEQWGTNPLNPDTDGDGFLDGGEVDNGYNPRGGGKLFEVPTE</sequence>
<evidence type="ECO:0000256" key="2">
    <source>
        <dbReference type="ARBA" id="ARBA00022525"/>
    </source>
</evidence>
<dbReference type="PANTHER" id="PTHR37467">
    <property type="entry name" value="EXPORTED CALCIUM-BINDING GLYCOPROTEIN-RELATED"/>
    <property type="match status" value="1"/>
</dbReference>
<dbReference type="PANTHER" id="PTHR37467:SF1">
    <property type="entry name" value="EXPORTED CALCIUM-BINDING GLYCOPROTEIN"/>
    <property type="match status" value="1"/>
</dbReference>
<organism evidence="7 8">
    <name type="scientific">Candidatus Giovannonibacteria bacterium GW2011_GWA2_53_7</name>
    <dbReference type="NCBI Taxonomy" id="1618650"/>
    <lineage>
        <taxon>Bacteria</taxon>
        <taxon>Candidatus Giovannoniibacteriota</taxon>
    </lineage>
</organism>
<feature type="transmembrane region" description="Helical" evidence="6">
    <location>
        <begin position="17"/>
        <end position="39"/>
    </location>
</feature>
<evidence type="ECO:0000256" key="4">
    <source>
        <dbReference type="ARBA" id="ARBA00022837"/>
    </source>
</evidence>
<dbReference type="SUPFAM" id="SSF103647">
    <property type="entry name" value="TSP type-3 repeat"/>
    <property type="match status" value="1"/>
</dbReference>
<keyword evidence="6" id="KW-0812">Transmembrane</keyword>
<dbReference type="AlphaFoldDB" id="A0A0G2A1V6"/>
<comment type="caution">
    <text evidence="7">The sequence shown here is derived from an EMBL/GenBank/DDBJ whole genome shotgun (WGS) entry which is preliminary data.</text>
</comment>
<dbReference type="InterPro" id="IPR053180">
    <property type="entry name" value="Ca-binding_acidic-repeat"/>
</dbReference>
<dbReference type="Gene3D" id="4.10.1080.10">
    <property type="entry name" value="TSP type-3 repeat"/>
    <property type="match status" value="1"/>
</dbReference>
<dbReference type="Pfam" id="PF18884">
    <property type="entry name" value="TSP3_bac"/>
    <property type="match status" value="3"/>
</dbReference>
<dbReference type="InterPro" id="IPR059100">
    <property type="entry name" value="TSP3_bac"/>
</dbReference>
<evidence type="ECO:0000256" key="5">
    <source>
        <dbReference type="SAM" id="MobiDB-lite"/>
    </source>
</evidence>
<protein>
    <submittedName>
        <fullName evidence="7">Putative calcium-binding acidic-repeat protein</fullName>
    </submittedName>
</protein>
<evidence type="ECO:0000313" key="8">
    <source>
        <dbReference type="Proteomes" id="UP000034290"/>
    </source>
</evidence>
<name>A0A0G2A1V6_9BACT</name>
<feature type="compositionally biased region" description="Acidic residues" evidence="5">
    <location>
        <begin position="125"/>
        <end position="137"/>
    </location>
</feature>
<evidence type="ECO:0000256" key="6">
    <source>
        <dbReference type="SAM" id="Phobius"/>
    </source>
</evidence>
<comment type="subcellular location">
    <subcellularLocation>
        <location evidence="1">Secreted</location>
    </subcellularLocation>
</comment>
<dbReference type="EMBL" id="LCRM01000061">
    <property type="protein sequence ID" value="KKW34812.1"/>
    <property type="molecule type" value="Genomic_DNA"/>
</dbReference>
<evidence type="ECO:0000256" key="1">
    <source>
        <dbReference type="ARBA" id="ARBA00004613"/>
    </source>
</evidence>
<evidence type="ECO:0000256" key="3">
    <source>
        <dbReference type="ARBA" id="ARBA00022729"/>
    </source>
</evidence>
<evidence type="ECO:0000313" key="7">
    <source>
        <dbReference type="EMBL" id="KKW34812.1"/>
    </source>
</evidence>
<feature type="region of interest" description="Disordered" evidence="5">
    <location>
        <begin position="71"/>
        <end position="177"/>
    </location>
</feature>
<dbReference type="InterPro" id="IPR028974">
    <property type="entry name" value="TSP_type-3_rpt"/>
</dbReference>
<gene>
    <name evidence="7" type="ORF">UY81_C0061G0008</name>
</gene>
<proteinExistence type="predicted"/>
<dbReference type="InterPro" id="IPR018247">
    <property type="entry name" value="EF_Hand_1_Ca_BS"/>
</dbReference>
<keyword evidence="6" id="KW-1133">Transmembrane helix</keyword>
<keyword evidence="6" id="KW-0472">Membrane</keyword>
<reference evidence="7 8" key="1">
    <citation type="journal article" date="2015" name="Nature">
        <title>rRNA introns, odd ribosomes, and small enigmatic genomes across a large radiation of phyla.</title>
        <authorList>
            <person name="Brown C.T."/>
            <person name="Hug L.A."/>
            <person name="Thomas B.C."/>
            <person name="Sharon I."/>
            <person name="Castelle C.J."/>
            <person name="Singh A."/>
            <person name="Wilkins M.J."/>
            <person name="Williams K.H."/>
            <person name="Banfield J.F."/>
        </authorList>
    </citation>
    <scope>NUCLEOTIDE SEQUENCE [LARGE SCALE GENOMIC DNA]</scope>
</reference>
<keyword evidence="2" id="KW-0964">Secreted</keyword>
<feature type="non-terminal residue" evidence="7">
    <location>
        <position position="1"/>
    </location>
</feature>